<proteinExistence type="predicted"/>
<sequence length="151" mass="16384">MPSLPSLEKSNSVPLGVLEVPPPAASWAPWVTTGLVLMRLNSYFPQLSPVSSLWSPLRVAIPVLHWVASWWFVSLARKPTLVILAPLLHTCGGNSGIQSVGPGDNWIHGRGKTFVAGLESSFCLGFRLVDWAWNTGGGWLVLTPWEACVLT</sequence>
<keyword evidence="2" id="KW-1185">Reference proteome</keyword>
<gene>
    <name evidence="1" type="ORF">DSO57_1035103</name>
</gene>
<protein>
    <submittedName>
        <fullName evidence="1">Uncharacterized protein</fullName>
    </submittedName>
</protein>
<reference evidence="1" key="1">
    <citation type="submission" date="2022-04" db="EMBL/GenBank/DDBJ databases">
        <title>Genome of the entomopathogenic fungus Entomophthora muscae.</title>
        <authorList>
            <person name="Elya C."/>
            <person name="Lovett B.R."/>
            <person name="Lee E."/>
            <person name="Macias A.M."/>
            <person name="Hajek A.E."/>
            <person name="De Bivort B.L."/>
            <person name="Kasson M.T."/>
            <person name="De Fine Licht H.H."/>
            <person name="Stajich J.E."/>
        </authorList>
    </citation>
    <scope>NUCLEOTIDE SEQUENCE</scope>
    <source>
        <strain evidence="1">Berkeley</strain>
    </source>
</reference>
<organism evidence="1 2">
    <name type="scientific">Entomophthora muscae</name>
    <dbReference type="NCBI Taxonomy" id="34485"/>
    <lineage>
        <taxon>Eukaryota</taxon>
        <taxon>Fungi</taxon>
        <taxon>Fungi incertae sedis</taxon>
        <taxon>Zoopagomycota</taxon>
        <taxon>Entomophthoromycotina</taxon>
        <taxon>Entomophthoromycetes</taxon>
        <taxon>Entomophthorales</taxon>
        <taxon>Entomophthoraceae</taxon>
        <taxon>Entomophthora</taxon>
    </lineage>
</organism>
<evidence type="ECO:0000313" key="2">
    <source>
        <dbReference type="Proteomes" id="UP001165960"/>
    </source>
</evidence>
<dbReference type="Proteomes" id="UP001165960">
    <property type="component" value="Unassembled WGS sequence"/>
</dbReference>
<comment type="caution">
    <text evidence="1">The sequence shown here is derived from an EMBL/GenBank/DDBJ whole genome shotgun (WGS) entry which is preliminary data.</text>
</comment>
<dbReference type="EMBL" id="QTSX02005274">
    <property type="protein sequence ID" value="KAJ9060043.1"/>
    <property type="molecule type" value="Genomic_DNA"/>
</dbReference>
<name>A0ACC2SCM4_9FUNG</name>
<accession>A0ACC2SCM4</accession>
<evidence type="ECO:0000313" key="1">
    <source>
        <dbReference type="EMBL" id="KAJ9060043.1"/>
    </source>
</evidence>